<keyword evidence="4" id="KW-0804">Transcription</keyword>
<dbReference type="Gramene" id="Ma10_t05870.2">
    <property type="protein sequence ID" value="Ma10_p05870.2"/>
    <property type="gene ID" value="Ma10_g05870"/>
</dbReference>
<dbReference type="EMBL" id="HG996476">
    <property type="protein sequence ID" value="CAG1852546.1"/>
    <property type="molecule type" value="Genomic_DNA"/>
</dbReference>
<dbReference type="PANTHER" id="PTHR46133:SF8">
    <property type="entry name" value="TRANSCRIPTION FACTOR ILR3-LIKE"/>
    <property type="match status" value="1"/>
</dbReference>
<keyword evidence="6" id="KW-0175">Coiled coil</keyword>
<dbReference type="GO" id="GO:0046983">
    <property type="term" value="F:protein dimerization activity"/>
    <property type="evidence" value="ECO:0007669"/>
    <property type="project" value="InterPro"/>
</dbReference>
<dbReference type="EnsemblPlants" id="Ma10_t05870.2">
    <property type="protein sequence ID" value="Ma10_p05870.2"/>
    <property type="gene ID" value="Ma10_g05870"/>
</dbReference>
<dbReference type="Gene3D" id="4.10.280.10">
    <property type="entry name" value="Helix-loop-helix DNA-binding domain"/>
    <property type="match status" value="1"/>
</dbReference>
<evidence type="ECO:0000313" key="10">
    <source>
        <dbReference type="Proteomes" id="UP000012960"/>
    </source>
</evidence>
<dbReference type="InterPro" id="IPR011598">
    <property type="entry name" value="bHLH_dom"/>
</dbReference>
<dbReference type="EnsemblPlants" id="Ma10_t05870.1">
    <property type="protein sequence ID" value="Ma10_p05870.1"/>
    <property type="gene ID" value="Ma10_g05870"/>
</dbReference>
<dbReference type="InterPro" id="IPR044818">
    <property type="entry name" value="ILR3-like"/>
</dbReference>
<keyword evidence="2" id="KW-0805">Transcription regulation</keyword>
<dbReference type="SMART" id="SM00353">
    <property type="entry name" value="HLH"/>
    <property type="match status" value="1"/>
</dbReference>
<proteinExistence type="inferred from homology"/>
<evidence type="ECO:0000256" key="2">
    <source>
        <dbReference type="ARBA" id="ARBA00023015"/>
    </source>
</evidence>
<dbReference type="Pfam" id="PF23177">
    <property type="entry name" value="bHLH_IRO3"/>
    <property type="match status" value="1"/>
</dbReference>
<keyword evidence="5" id="KW-0539">Nucleus</keyword>
<evidence type="ECO:0000256" key="6">
    <source>
        <dbReference type="SAM" id="Coils"/>
    </source>
</evidence>
<comment type="similarity">
    <text evidence="1">Belongs to the bHLH protein family.</text>
</comment>
<dbReference type="SUPFAM" id="SSF47459">
    <property type="entry name" value="HLH, helix-loop-helix DNA-binding domain"/>
    <property type="match status" value="1"/>
</dbReference>
<keyword evidence="3" id="KW-0238">DNA-binding</keyword>
<evidence type="ECO:0000256" key="1">
    <source>
        <dbReference type="ARBA" id="ARBA00005510"/>
    </source>
</evidence>
<dbReference type="OrthoDB" id="515493at2759"/>
<dbReference type="GO" id="GO:0006879">
    <property type="term" value="P:intracellular iron ion homeostasis"/>
    <property type="evidence" value="ECO:0007669"/>
    <property type="project" value="InterPro"/>
</dbReference>
<reference evidence="8" key="1">
    <citation type="submission" date="2021-03" db="EMBL/GenBank/DDBJ databases">
        <authorList>
            <consortium name="Genoscope - CEA"/>
            <person name="William W."/>
        </authorList>
    </citation>
    <scope>NUCLEOTIDE SEQUENCE</scope>
    <source>
        <strain evidence="8">Doubled-haploid Pahang</strain>
    </source>
</reference>
<dbReference type="InterPro" id="IPR036638">
    <property type="entry name" value="HLH_DNA-bd_sf"/>
</dbReference>
<accession>A0A804KT25</accession>
<dbReference type="CDD" id="cd11446">
    <property type="entry name" value="bHLH_AtILR3_like"/>
    <property type="match status" value="1"/>
</dbReference>
<dbReference type="AlphaFoldDB" id="A0A804KT25"/>
<protein>
    <submittedName>
        <fullName evidence="8">(wild Malaysian banana) hypothetical protein</fullName>
    </submittedName>
</protein>
<evidence type="ECO:0000313" key="8">
    <source>
        <dbReference type="EMBL" id="CAG1852546.1"/>
    </source>
</evidence>
<feature type="coiled-coil region" evidence="6">
    <location>
        <begin position="110"/>
        <end position="165"/>
    </location>
</feature>
<evidence type="ECO:0000313" key="9">
    <source>
        <dbReference type="EnsemblPlants" id="Ma10_p05870.2"/>
    </source>
</evidence>
<name>A0A804KT25_MUSAM</name>
<evidence type="ECO:0000256" key="5">
    <source>
        <dbReference type="ARBA" id="ARBA00023242"/>
    </source>
</evidence>
<dbReference type="GO" id="GO:0003677">
    <property type="term" value="F:DNA binding"/>
    <property type="evidence" value="ECO:0007669"/>
    <property type="project" value="UniProtKB-KW"/>
</dbReference>
<dbReference type="Proteomes" id="UP000012960">
    <property type="component" value="Unplaced"/>
</dbReference>
<dbReference type="InterPro" id="IPR057075">
    <property type="entry name" value="bHLH_IRO3"/>
</dbReference>
<dbReference type="PROSITE" id="PS50888">
    <property type="entry name" value="BHLH"/>
    <property type="match status" value="1"/>
</dbReference>
<keyword evidence="10" id="KW-1185">Reference proteome</keyword>
<organism evidence="9 10">
    <name type="scientific">Musa acuminata subsp. malaccensis</name>
    <name type="common">Wild banana</name>
    <name type="synonym">Musa malaccensis</name>
    <dbReference type="NCBI Taxonomy" id="214687"/>
    <lineage>
        <taxon>Eukaryota</taxon>
        <taxon>Viridiplantae</taxon>
        <taxon>Streptophyta</taxon>
        <taxon>Embryophyta</taxon>
        <taxon>Tracheophyta</taxon>
        <taxon>Spermatophyta</taxon>
        <taxon>Magnoliopsida</taxon>
        <taxon>Liliopsida</taxon>
        <taxon>Zingiberales</taxon>
        <taxon>Musaceae</taxon>
        <taxon>Musa</taxon>
    </lineage>
</organism>
<dbReference type="OMA" id="DATHMVI"/>
<evidence type="ECO:0000256" key="4">
    <source>
        <dbReference type="ARBA" id="ARBA00023163"/>
    </source>
</evidence>
<gene>
    <name evidence="8" type="ORF">GSMUA_307720.1</name>
</gene>
<evidence type="ECO:0000256" key="3">
    <source>
        <dbReference type="ARBA" id="ARBA00023125"/>
    </source>
</evidence>
<feature type="domain" description="BHLH" evidence="7">
    <location>
        <begin position="69"/>
        <end position="120"/>
    </location>
</feature>
<dbReference type="PANTHER" id="PTHR46133">
    <property type="entry name" value="BHLH TRANSCRIPTION FACTOR"/>
    <property type="match status" value="1"/>
</dbReference>
<reference evidence="9" key="2">
    <citation type="submission" date="2021-05" db="UniProtKB">
        <authorList>
            <consortium name="EnsemblPlants"/>
        </authorList>
    </citation>
    <scope>IDENTIFICATION</scope>
    <source>
        <strain evidence="9">subsp. malaccensis</strain>
    </source>
</reference>
<dbReference type="GO" id="GO:0003700">
    <property type="term" value="F:DNA-binding transcription factor activity"/>
    <property type="evidence" value="ECO:0007669"/>
    <property type="project" value="InterPro"/>
</dbReference>
<dbReference type="InParanoid" id="A0A804KT25"/>
<evidence type="ECO:0000259" key="7">
    <source>
        <dbReference type="PROSITE" id="PS50888"/>
    </source>
</evidence>
<sequence>MMSSNEDNGGGWLMDYGLLDDFPAADYIWSPQFLHDPAASSAILGLEVEVLQDEEDAPLEKRARVESSAAPRTKACREKLRRDRLNDRFRELCCVLDPGKPPKADKLAVLRDATHLLIQLRVEAKKLKESNEALQDAIKNLKAEKSELRDEKTRLRCEKEQMEQMLRGISFTGQSAAVPATNDKTFAYMPICMWQWVPPAALDTSQDHVLRPPVA</sequence>
<dbReference type="Gramene" id="Ma10_t05870.1">
    <property type="protein sequence ID" value="Ma10_p05870.1"/>
    <property type="gene ID" value="Ma10_g05870"/>
</dbReference>